<gene>
    <name evidence="13" type="ORF">PCOAH_00010190</name>
</gene>
<evidence type="ECO:0000256" key="5">
    <source>
        <dbReference type="ARBA" id="ARBA00022692"/>
    </source>
</evidence>
<keyword evidence="4 10" id="KW-0645">Protease</keyword>
<dbReference type="GO" id="GO:0006508">
    <property type="term" value="P:proteolysis"/>
    <property type="evidence" value="ECO:0007669"/>
    <property type="project" value="UniProtKB-KW"/>
</dbReference>
<name>A0A1B1DVX8_9APIC</name>
<evidence type="ECO:0000256" key="8">
    <source>
        <dbReference type="ARBA" id="ARBA00022989"/>
    </source>
</evidence>
<feature type="region of interest" description="Disordered" evidence="11">
    <location>
        <begin position="1"/>
        <end position="22"/>
    </location>
</feature>
<keyword evidence="5 10" id="KW-0812">Transmembrane</keyword>
<dbReference type="KEGG" id="pcot:PCOAH_00010190"/>
<dbReference type="InterPro" id="IPR022764">
    <property type="entry name" value="Peptidase_S54_rhomboid_dom"/>
</dbReference>
<dbReference type="EMBL" id="CP016243">
    <property type="protein sequence ID" value="ANQ06932.1"/>
    <property type="molecule type" value="Genomic_DNA"/>
</dbReference>
<comment type="subcellular location">
    <subcellularLocation>
        <location evidence="2 10">Membrane</location>
        <topology evidence="2 10">Multi-pass membrane protein</topology>
    </subcellularLocation>
</comment>
<dbReference type="InterPro" id="IPR002610">
    <property type="entry name" value="Peptidase_S54_rhomboid-like"/>
</dbReference>
<accession>A0A1B1DVX8</accession>
<dbReference type="VEuPathDB" id="PlasmoDB:PCOAH_00010190"/>
<evidence type="ECO:0000256" key="10">
    <source>
        <dbReference type="RuleBase" id="RU362115"/>
    </source>
</evidence>
<dbReference type="Pfam" id="PF01694">
    <property type="entry name" value="Rhomboid"/>
    <property type="match status" value="1"/>
</dbReference>
<dbReference type="RefSeq" id="XP_019913627.1">
    <property type="nucleotide sequence ID" value="XM_020057828.1"/>
</dbReference>
<evidence type="ECO:0000256" key="4">
    <source>
        <dbReference type="ARBA" id="ARBA00022670"/>
    </source>
</evidence>
<feature type="compositionally biased region" description="Basic and acidic residues" evidence="11">
    <location>
        <begin position="1"/>
        <end position="12"/>
    </location>
</feature>
<feature type="domain" description="Peptidase S54 rhomboid" evidence="12">
    <location>
        <begin position="88"/>
        <end position="223"/>
    </location>
</feature>
<evidence type="ECO:0000256" key="3">
    <source>
        <dbReference type="ARBA" id="ARBA00009045"/>
    </source>
</evidence>
<dbReference type="EC" id="3.4.21.105" evidence="10"/>
<keyword evidence="6 10" id="KW-0378">Hydrolase</keyword>
<keyword evidence="7 10" id="KW-0720">Serine protease</keyword>
<sequence>MLRGDLQTERKAQGASENVPLMEGSPKGGTFYDMLFPDMSLRRIIVWISFAQMIIYILSCLLSENLTAPNVQVLMFLGATYGPAIKQGDFWRLVLPIFLHANWWHLIINIVCMLNLGLVIEGKYKKGNFLFLYFLSGVVGNVLTTICNPCQLAVGASTSGFGLIGFSILEIFLAWANLSRRAKNYYIFNVSVFVLFFLFVSFSPTVDFFGHIGGFLCGAFLACHYNRAMGYDSFQTSLYYSFACICALIVLYLPVRLYVTDMPCALFH</sequence>
<reference evidence="14" key="1">
    <citation type="submission" date="2016-06" db="EMBL/GenBank/DDBJ databases">
        <title>First high quality genome sequence of Plasmodium coatneyi using continuous long reads from single molecule, real-time sequencing.</title>
        <authorList>
            <person name="Chien J.-T."/>
            <person name="Pakala S.B."/>
            <person name="Geraldo J.A."/>
            <person name="Lapp S.A."/>
            <person name="Barnwell J.W."/>
            <person name="Kissinger J.C."/>
            <person name="Galinski M.R."/>
            <person name="Humphrey J.C."/>
        </authorList>
    </citation>
    <scope>NUCLEOTIDE SEQUENCE [LARGE SCALE GENOMIC DNA]</scope>
    <source>
        <strain evidence="14">Hackeri</strain>
    </source>
</reference>
<proteinExistence type="inferred from homology"/>
<evidence type="ECO:0000256" key="11">
    <source>
        <dbReference type="SAM" id="MobiDB-lite"/>
    </source>
</evidence>
<dbReference type="AlphaFoldDB" id="A0A1B1DVX8"/>
<evidence type="ECO:0000259" key="12">
    <source>
        <dbReference type="Pfam" id="PF01694"/>
    </source>
</evidence>
<evidence type="ECO:0000256" key="7">
    <source>
        <dbReference type="ARBA" id="ARBA00022825"/>
    </source>
</evidence>
<feature type="transmembrane region" description="Helical" evidence="10">
    <location>
        <begin position="160"/>
        <end position="178"/>
    </location>
</feature>
<keyword evidence="8 10" id="KW-1133">Transmembrane helix</keyword>
<dbReference type="GO" id="GO:0004252">
    <property type="term" value="F:serine-type endopeptidase activity"/>
    <property type="evidence" value="ECO:0007669"/>
    <property type="project" value="InterPro"/>
</dbReference>
<dbReference type="SUPFAM" id="SSF144091">
    <property type="entry name" value="Rhomboid-like"/>
    <property type="match status" value="1"/>
</dbReference>
<protein>
    <recommendedName>
        <fullName evidence="10">Rhomboid-like protease</fullName>
        <ecNumber evidence="10">3.4.21.105</ecNumber>
    </recommendedName>
</protein>
<feature type="transmembrane region" description="Helical" evidence="10">
    <location>
        <begin position="132"/>
        <end position="154"/>
    </location>
</feature>
<comment type="catalytic activity">
    <reaction evidence="1 10">
        <text>Cleaves type-1 transmembrane domains using a catalytic dyad composed of serine and histidine that are contributed by different transmembrane domains.</text>
        <dbReference type="EC" id="3.4.21.105"/>
    </reaction>
</comment>
<evidence type="ECO:0000313" key="13">
    <source>
        <dbReference type="EMBL" id="ANQ06932.1"/>
    </source>
</evidence>
<dbReference type="OrthoDB" id="418595at2759"/>
<evidence type="ECO:0000313" key="14">
    <source>
        <dbReference type="Proteomes" id="UP000092716"/>
    </source>
</evidence>
<keyword evidence="14" id="KW-1185">Reference proteome</keyword>
<dbReference type="GO" id="GO:0016020">
    <property type="term" value="C:membrane"/>
    <property type="evidence" value="ECO:0007669"/>
    <property type="project" value="UniProtKB-SubCell"/>
</dbReference>
<comment type="similarity">
    <text evidence="3 10">Belongs to the peptidase S54 family.</text>
</comment>
<keyword evidence="9 10" id="KW-0472">Membrane</keyword>
<evidence type="ECO:0000256" key="6">
    <source>
        <dbReference type="ARBA" id="ARBA00022801"/>
    </source>
</evidence>
<evidence type="ECO:0000256" key="9">
    <source>
        <dbReference type="ARBA" id="ARBA00023136"/>
    </source>
</evidence>
<evidence type="ECO:0000256" key="2">
    <source>
        <dbReference type="ARBA" id="ARBA00004141"/>
    </source>
</evidence>
<feature type="transmembrane region" description="Helical" evidence="10">
    <location>
        <begin position="238"/>
        <end position="259"/>
    </location>
</feature>
<dbReference type="InterPro" id="IPR035952">
    <property type="entry name" value="Rhomboid-like_sf"/>
</dbReference>
<dbReference type="GeneID" id="30907745"/>
<dbReference type="PANTHER" id="PTHR22936:SF69">
    <property type="entry name" value="RHOMBOID-LIKE PROTEIN"/>
    <property type="match status" value="1"/>
</dbReference>
<feature type="transmembrane region" description="Helical" evidence="10">
    <location>
        <begin position="185"/>
        <end position="202"/>
    </location>
</feature>
<comment type="function">
    <text evidence="10">Serine protease involved in intramembrane proteolysis.</text>
</comment>
<evidence type="ECO:0000256" key="1">
    <source>
        <dbReference type="ARBA" id="ARBA00000156"/>
    </source>
</evidence>
<feature type="transmembrane region" description="Helical" evidence="10">
    <location>
        <begin position="44"/>
        <end position="66"/>
    </location>
</feature>
<feature type="transmembrane region" description="Helical" evidence="10">
    <location>
        <begin position="208"/>
        <end position="226"/>
    </location>
</feature>
<dbReference type="Proteomes" id="UP000092716">
    <property type="component" value="Chromosome 5"/>
</dbReference>
<dbReference type="PANTHER" id="PTHR22936">
    <property type="entry name" value="RHOMBOID-RELATED"/>
    <property type="match status" value="1"/>
</dbReference>
<feature type="transmembrane region" description="Helical" evidence="10">
    <location>
        <begin position="103"/>
        <end position="120"/>
    </location>
</feature>
<dbReference type="Gene3D" id="1.20.1540.10">
    <property type="entry name" value="Rhomboid-like"/>
    <property type="match status" value="1"/>
</dbReference>
<organism evidence="13 14">
    <name type="scientific">Plasmodium coatneyi</name>
    <dbReference type="NCBI Taxonomy" id="208452"/>
    <lineage>
        <taxon>Eukaryota</taxon>
        <taxon>Sar</taxon>
        <taxon>Alveolata</taxon>
        <taxon>Apicomplexa</taxon>
        <taxon>Aconoidasida</taxon>
        <taxon>Haemosporida</taxon>
        <taxon>Plasmodiidae</taxon>
        <taxon>Plasmodium</taxon>
    </lineage>
</organism>